<dbReference type="EMBL" id="WIXK01000001">
    <property type="protein sequence ID" value="MQY41036.1"/>
    <property type="molecule type" value="Genomic_DNA"/>
</dbReference>
<sequence>MPTVAIRSAAADAQSHAANPAHLHDHIHSAVVAATEATLVAAAFDVRDACATTAFVAHASAESALVVAAHQSVWENIRHDCSKIVIGGNLLQTPLWRDQNPLAYLWTVLRPKFQSADNWQPGDWQFWVDWYEQMLDPVSNPPNWELLEQVALIDPDIWNAGPEAVSEAISAIQLGFAERALATGERFEFDEGRKLFVRNPVSAEDEVTLKYCVDRLSELSDLAETMGNMQGILGGELFFVRRAVENHAVNPVMVWDNCGNAMRMLNANLASGACPEGEPYVTILQATLTDVRLRLERDPAVQHVAPHRPEAAPIEDEKAVEVLTGALNEAAGMVEPEVAEEIAQDRATLLDRFAGVGRRTAAFITGAARILAIVVAAIPGKFLGVMDYGVAFTERLQKLSENCGKIAKDIRTVTVSGALGTGIVTTATSPEKIPQAIDMVVKYFGG</sequence>
<accession>A0A844AUZ7</accession>
<reference evidence="1 2" key="1">
    <citation type="submission" date="2019-10" db="EMBL/GenBank/DDBJ databases">
        <title>Epibacterium sp. nov., isolated from seawater.</title>
        <authorList>
            <person name="Zhang X."/>
            <person name="Li N."/>
        </authorList>
    </citation>
    <scope>NUCLEOTIDE SEQUENCE [LARGE SCALE GENOMIC DNA]</scope>
    <source>
        <strain evidence="1 2">SM1969</strain>
    </source>
</reference>
<name>A0A844AUZ7_9RHOB</name>
<evidence type="ECO:0000313" key="2">
    <source>
        <dbReference type="Proteomes" id="UP000436694"/>
    </source>
</evidence>
<gene>
    <name evidence="1" type="ORF">GG681_00130</name>
</gene>
<comment type="caution">
    <text evidence="1">The sequence shown here is derived from an EMBL/GenBank/DDBJ whole genome shotgun (WGS) entry which is preliminary data.</text>
</comment>
<keyword evidence="2" id="KW-1185">Reference proteome</keyword>
<protein>
    <submittedName>
        <fullName evidence="1">Uncharacterized protein</fullName>
    </submittedName>
</protein>
<proteinExistence type="predicted"/>
<dbReference type="AlphaFoldDB" id="A0A844AUZ7"/>
<organism evidence="1 2">
    <name type="scientific">Tritonibacter aquimaris</name>
    <dbReference type="NCBI Taxonomy" id="2663379"/>
    <lineage>
        <taxon>Bacteria</taxon>
        <taxon>Pseudomonadati</taxon>
        <taxon>Pseudomonadota</taxon>
        <taxon>Alphaproteobacteria</taxon>
        <taxon>Rhodobacterales</taxon>
        <taxon>Paracoccaceae</taxon>
        <taxon>Tritonibacter</taxon>
    </lineage>
</organism>
<evidence type="ECO:0000313" key="1">
    <source>
        <dbReference type="EMBL" id="MQY41036.1"/>
    </source>
</evidence>
<dbReference type="Proteomes" id="UP000436694">
    <property type="component" value="Unassembled WGS sequence"/>
</dbReference>